<sequence>MKKIFLNGFVLLVLTVMIGLVTYFSDISLTNKIIISILILLGLGIYIKNVLDQKMKK</sequence>
<dbReference type="HOGENOM" id="CLU_2992619_0_0_9"/>
<evidence type="ECO:0000313" key="2">
    <source>
        <dbReference type="EMBL" id="AEV95440.1"/>
    </source>
</evidence>
<accession>G8PDV5</accession>
<keyword evidence="1" id="KW-0812">Transmembrane</keyword>
<dbReference type="Proteomes" id="UP000005444">
    <property type="component" value="Chromosome"/>
</dbReference>
<feature type="transmembrane region" description="Helical" evidence="1">
    <location>
        <begin position="29"/>
        <end position="47"/>
    </location>
</feature>
<dbReference type="PATRIC" id="fig|701521.8.peg.1120"/>
<feature type="transmembrane region" description="Helical" evidence="1">
    <location>
        <begin position="5"/>
        <end position="23"/>
    </location>
</feature>
<dbReference type="EMBL" id="CP003137">
    <property type="protein sequence ID" value="AEV95440.1"/>
    <property type="molecule type" value="Genomic_DNA"/>
</dbReference>
<dbReference type="RefSeq" id="WP_014215636.1">
    <property type="nucleotide sequence ID" value="NC_016605.1"/>
</dbReference>
<keyword evidence="1" id="KW-1133">Transmembrane helix</keyword>
<dbReference type="AlphaFoldDB" id="G8PDV5"/>
<evidence type="ECO:0000256" key="1">
    <source>
        <dbReference type="SAM" id="Phobius"/>
    </source>
</evidence>
<dbReference type="STRING" id="701521.PECL_1179"/>
<evidence type="ECO:0000313" key="3">
    <source>
        <dbReference type="Proteomes" id="UP000005444"/>
    </source>
</evidence>
<dbReference type="KEGG" id="pce:PECL_1179"/>
<keyword evidence="1" id="KW-0472">Membrane</keyword>
<reference evidence="2 3" key="1">
    <citation type="journal article" date="2012" name="J. Bacteriol.">
        <title>Complete Genome Sequence of the Beer Spoilage Organism Pediococcus claussenii ATCC BAA-344T.</title>
        <authorList>
            <person name="Pittet V."/>
            <person name="Abegunde T."/>
            <person name="Marfleet T."/>
            <person name="Haakensen M."/>
            <person name="Morrow K."/>
            <person name="Jayaprakash T."/>
            <person name="Schroeder K."/>
            <person name="Trost B."/>
            <person name="Byrns S."/>
            <person name="Bergsveinson J."/>
            <person name="Kusalik A."/>
            <person name="Ziola B."/>
        </authorList>
    </citation>
    <scope>NUCLEOTIDE SEQUENCE [LARGE SCALE GENOMIC DNA]</scope>
    <source>
        <strain evidence="2 3">ATCC BAA-344</strain>
    </source>
</reference>
<protein>
    <submittedName>
        <fullName evidence="2">Membrane protein</fullName>
    </submittedName>
</protein>
<gene>
    <name evidence="2" type="ordered locus">PECL_1179</name>
</gene>
<keyword evidence="3" id="KW-1185">Reference proteome</keyword>
<proteinExistence type="predicted"/>
<name>G8PDV5_PEDCP</name>
<organism evidence="2 3">
    <name type="scientific">Pediococcus claussenii (strain ATCC BAA-344 / DSM 14800 / JCM 18046 / KCTC 3811 / LMG 21948 / P06)</name>
    <dbReference type="NCBI Taxonomy" id="701521"/>
    <lineage>
        <taxon>Bacteria</taxon>
        <taxon>Bacillati</taxon>
        <taxon>Bacillota</taxon>
        <taxon>Bacilli</taxon>
        <taxon>Lactobacillales</taxon>
        <taxon>Lactobacillaceae</taxon>
        <taxon>Pediococcus</taxon>
    </lineage>
</organism>